<dbReference type="AlphaFoldDB" id="A0AAF0XKV1"/>
<proteinExistence type="predicted"/>
<reference evidence="1" key="1">
    <citation type="journal article" date="2016" name="Nat. Genet.">
        <title>A high-quality carrot genome assembly provides new insights into carotenoid accumulation and asterid genome evolution.</title>
        <authorList>
            <person name="Iorizzo M."/>
            <person name="Ellison S."/>
            <person name="Senalik D."/>
            <person name="Zeng P."/>
            <person name="Satapoomin P."/>
            <person name="Huang J."/>
            <person name="Bowman M."/>
            <person name="Iovene M."/>
            <person name="Sanseverino W."/>
            <person name="Cavagnaro P."/>
            <person name="Yildiz M."/>
            <person name="Macko-Podgorni A."/>
            <person name="Moranska E."/>
            <person name="Grzebelus E."/>
            <person name="Grzebelus D."/>
            <person name="Ashrafi H."/>
            <person name="Zheng Z."/>
            <person name="Cheng S."/>
            <person name="Spooner D."/>
            <person name="Van Deynze A."/>
            <person name="Simon P."/>
        </authorList>
    </citation>
    <scope>NUCLEOTIDE SEQUENCE</scope>
    <source>
        <tissue evidence="1">Leaf</tissue>
    </source>
</reference>
<dbReference type="EMBL" id="CP093349">
    <property type="protein sequence ID" value="WOH08281.1"/>
    <property type="molecule type" value="Genomic_DNA"/>
</dbReference>
<reference evidence="1" key="2">
    <citation type="submission" date="2022-03" db="EMBL/GenBank/DDBJ databases">
        <title>Draft title - Genomic analysis of global carrot germplasm unveils the trajectory of domestication and the origin of high carotenoid orange carrot.</title>
        <authorList>
            <person name="Iorizzo M."/>
            <person name="Ellison S."/>
            <person name="Senalik D."/>
            <person name="Macko-Podgorni A."/>
            <person name="Grzebelus D."/>
            <person name="Bostan H."/>
            <person name="Rolling W."/>
            <person name="Curaba J."/>
            <person name="Simon P."/>
        </authorList>
    </citation>
    <scope>NUCLEOTIDE SEQUENCE</scope>
    <source>
        <tissue evidence="1">Leaf</tissue>
    </source>
</reference>
<accession>A0AAF0XKV1</accession>
<dbReference type="Proteomes" id="UP000077755">
    <property type="component" value="Chromosome 7"/>
</dbReference>
<protein>
    <submittedName>
        <fullName evidence="1">Uncharacterized protein</fullName>
    </submittedName>
</protein>
<name>A0AAF0XKV1_DAUCS</name>
<gene>
    <name evidence="1" type="ORF">DCAR_0727719</name>
</gene>
<sequence length="92" mass="9553">MATPSKSVFESSTMLLLIFGLVPLIFARPLDLSLASSASPSRLLMETQGRTATNTVAISATATAKASTFTRKDGGFQAVAHDVPSGPNPESN</sequence>
<evidence type="ECO:0000313" key="1">
    <source>
        <dbReference type="EMBL" id="WOH08281.1"/>
    </source>
</evidence>
<organism evidence="1 2">
    <name type="scientific">Daucus carota subsp. sativus</name>
    <name type="common">Carrot</name>
    <dbReference type="NCBI Taxonomy" id="79200"/>
    <lineage>
        <taxon>Eukaryota</taxon>
        <taxon>Viridiplantae</taxon>
        <taxon>Streptophyta</taxon>
        <taxon>Embryophyta</taxon>
        <taxon>Tracheophyta</taxon>
        <taxon>Spermatophyta</taxon>
        <taxon>Magnoliopsida</taxon>
        <taxon>eudicotyledons</taxon>
        <taxon>Gunneridae</taxon>
        <taxon>Pentapetalae</taxon>
        <taxon>asterids</taxon>
        <taxon>campanulids</taxon>
        <taxon>Apiales</taxon>
        <taxon>Apiaceae</taxon>
        <taxon>Apioideae</taxon>
        <taxon>Scandiceae</taxon>
        <taxon>Daucinae</taxon>
        <taxon>Daucus</taxon>
        <taxon>Daucus sect. Daucus</taxon>
    </lineage>
</organism>
<evidence type="ECO:0000313" key="2">
    <source>
        <dbReference type="Proteomes" id="UP000077755"/>
    </source>
</evidence>
<keyword evidence="2" id="KW-1185">Reference proteome</keyword>